<evidence type="ECO:0000256" key="2">
    <source>
        <dbReference type="ARBA" id="ARBA00023315"/>
    </source>
</evidence>
<keyword evidence="3" id="KW-0732">Signal</keyword>
<evidence type="ECO:0000259" key="4">
    <source>
        <dbReference type="Pfam" id="PF04389"/>
    </source>
</evidence>
<dbReference type="RefSeq" id="WP_145116810.1">
    <property type="nucleotide sequence ID" value="NZ_CP036349.1"/>
</dbReference>
<feature type="signal peptide" evidence="3">
    <location>
        <begin position="1"/>
        <end position="23"/>
    </location>
</feature>
<dbReference type="SUPFAM" id="SSF53187">
    <property type="entry name" value="Zn-dependent exopeptidases"/>
    <property type="match status" value="1"/>
</dbReference>
<keyword evidence="1" id="KW-0808">Transferase</keyword>
<keyword evidence="6" id="KW-1185">Reference proteome</keyword>
<feature type="chain" id="PRO_5021740086" evidence="3">
    <location>
        <begin position="24"/>
        <end position="331"/>
    </location>
</feature>
<proteinExistence type="predicted"/>
<dbReference type="PANTHER" id="PTHR12283:SF6">
    <property type="entry name" value="GLUTAMINYL-PEPTIDE CYCLOTRANSFERASE-RELATED"/>
    <property type="match status" value="1"/>
</dbReference>
<dbReference type="GO" id="GO:0016603">
    <property type="term" value="F:glutaminyl-peptide cyclotransferase activity"/>
    <property type="evidence" value="ECO:0007669"/>
    <property type="project" value="TreeGrafter"/>
</dbReference>
<dbReference type="Pfam" id="PF04389">
    <property type="entry name" value="Peptidase_M28"/>
    <property type="match status" value="1"/>
</dbReference>
<dbReference type="GO" id="GO:0008270">
    <property type="term" value="F:zinc ion binding"/>
    <property type="evidence" value="ECO:0007669"/>
    <property type="project" value="TreeGrafter"/>
</dbReference>
<dbReference type="Gene3D" id="3.40.630.10">
    <property type="entry name" value="Zn peptidases"/>
    <property type="match status" value="1"/>
</dbReference>
<dbReference type="EMBL" id="CP036349">
    <property type="protein sequence ID" value="QDV76370.1"/>
    <property type="molecule type" value="Genomic_DNA"/>
</dbReference>
<accession>A0A518KEZ9</accession>
<sequence length="331" mass="37763" precursor="true">MKHWHLSLIVLPIVLFAASIASADEPPTNPLNADRAMGYLEAICAIGPRVSGSRGMLEQQKLIKEHFEKLGIEVEEQRFQAPHPQNRSRRVRMANLVVRWRPEATRRVLLCAHYDTRPLPDQDRDPQARRNGVFIGANDGGSGTALLMELGQLMAERFDEAAPDQDFGVDFVFFDGEELVFNDRDPYFLGSQWFATQYAKRKPLPASDGGEERVWNYDAAVLFDMVADKDLQIHFEGHSFASRQSRPIAREVWDVAERLGVEEFVPQVRHTVLDDHLALRQYGGIRAIDVIDFDYPYWHTTEDTPDKCSGKSLAKVGWVAWEWLIEKANDE</sequence>
<keyword evidence="2" id="KW-0012">Acyltransferase</keyword>
<dbReference type="PANTHER" id="PTHR12283">
    <property type="entry name" value="GLUTAMINYL-PEPTIDE CYCLOTRANSFERASE"/>
    <property type="match status" value="1"/>
</dbReference>
<evidence type="ECO:0000313" key="6">
    <source>
        <dbReference type="Proteomes" id="UP000316426"/>
    </source>
</evidence>
<protein>
    <submittedName>
        <fullName evidence="5">Succinyl-diaminopimelate desuccinylase</fullName>
    </submittedName>
</protein>
<gene>
    <name evidence="5" type="ORF">Spa11_46000</name>
</gene>
<evidence type="ECO:0000256" key="3">
    <source>
        <dbReference type="SAM" id="SignalP"/>
    </source>
</evidence>
<evidence type="ECO:0000256" key="1">
    <source>
        <dbReference type="ARBA" id="ARBA00022679"/>
    </source>
</evidence>
<reference evidence="5 6" key="1">
    <citation type="submission" date="2019-02" db="EMBL/GenBank/DDBJ databases">
        <title>Deep-cultivation of Planctomycetes and their phenomic and genomic characterization uncovers novel biology.</title>
        <authorList>
            <person name="Wiegand S."/>
            <person name="Jogler M."/>
            <person name="Boedeker C."/>
            <person name="Pinto D."/>
            <person name="Vollmers J."/>
            <person name="Rivas-Marin E."/>
            <person name="Kohn T."/>
            <person name="Peeters S.H."/>
            <person name="Heuer A."/>
            <person name="Rast P."/>
            <person name="Oberbeckmann S."/>
            <person name="Bunk B."/>
            <person name="Jeske O."/>
            <person name="Meyerdierks A."/>
            <person name="Storesund J.E."/>
            <person name="Kallscheuer N."/>
            <person name="Luecker S."/>
            <person name="Lage O.M."/>
            <person name="Pohl T."/>
            <person name="Merkel B.J."/>
            <person name="Hornburger P."/>
            <person name="Mueller R.-W."/>
            <person name="Bruemmer F."/>
            <person name="Labrenz M."/>
            <person name="Spormann A.M."/>
            <person name="Op den Camp H."/>
            <person name="Overmann J."/>
            <person name="Amann R."/>
            <person name="Jetten M.S.M."/>
            <person name="Mascher T."/>
            <person name="Medema M.H."/>
            <person name="Devos D.P."/>
            <person name="Kaster A.-K."/>
            <person name="Ovreas L."/>
            <person name="Rohde M."/>
            <person name="Galperin M.Y."/>
            <person name="Jogler C."/>
        </authorList>
    </citation>
    <scope>NUCLEOTIDE SEQUENCE [LARGE SCALE GENOMIC DNA]</scope>
    <source>
        <strain evidence="5 6">Spa11</strain>
    </source>
</reference>
<name>A0A518KEZ9_9BACT</name>
<dbReference type="InterPro" id="IPR040234">
    <property type="entry name" value="QC/QCL"/>
</dbReference>
<feature type="domain" description="Peptidase M28" evidence="4">
    <location>
        <begin position="95"/>
        <end position="323"/>
    </location>
</feature>
<dbReference type="AlphaFoldDB" id="A0A518KEZ9"/>
<dbReference type="Proteomes" id="UP000316426">
    <property type="component" value="Chromosome"/>
</dbReference>
<dbReference type="InterPro" id="IPR007484">
    <property type="entry name" value="Peptidase_M28"/>
</dbReference>
<evidence type="ECO:0000313" key="5">
    <source>
        <dbReference type="EMBL" id="QDV76370.1"/>
    </source>
</evidence>
<organism evidence="5 6">
    <name type="scientific">Botrimarina mediterranea</name>
    <dbReference type="NCBI Taxonomy" id="2528022"/>
    <lineage>
        <taxon>Bacteria</taxon>
        <taxon>Pseudomonadati</taxon>
        <taxon>Planctomycetota</taxon>
        <taxon>Planctomycetia</taxon>
        <taxon>Pirellulales</taxon>
        <taxon>Lacipirellulaceae</taxon>
        <taxon>Botrimarina</taxon>
    </lineage>
</organism>
<dbReference type="KEGG" id="bmei:Spa11_46000"/>